<dbReference type="SUPFAM" id="SSF52374">
    <property type="entry name" value="Nucleotidylyl transferase"/>
    <property type="match status" value="1"/>
</dbReference>
<keyword evidence="11 16" id="KW-0067">ATP-binding</keyword>
<dbReference type="SUPFAM" id="SSF47323">
    <property type="entry name" value="Anticodon-binding domain of a subclass of class I aminoacyl-tRNA synthetases"/>
    <property type="match status" value="1"/>
</dbReference>
<comment type="catalytic activity">
    <reaction evidence="15 16">
        <text>tRNA(Met) + L-methionine + ATP = L-methionyl-tRNA(Met) + AMP + diphosphate</text>
        <dbReference type="Rhea" id="RHEA:13481"/>
        <dbReference type="Rhea" id="RHEA-COMP:9667"/>
        <dbReference type="Rhea" id="RHEA-COMP:9698"/>
        <dbReference type="ChEBI" id="CHEBI:30616"/>
        <dbReference type="ChEBI" id="CHEBI:33019"/>
        <dbReference type="ChEBI" id="CHEBI:57844"/>
        <dbReference type="ChEBI" id="CHEBI:78442"/>
        <dbReference type="ChEBI" id="CHEBI:78530"/>
        <dbReference type="ChEBI" id="CHEBI:456215"/>
        <dbReference type="EC" id="6.1.1.10"/>
    </reaction>
</comment>
<dbReference type="InterPro" id="IPR015413">
    <property type="entry name" value="Methionyl/Leucyl_tRNA_Synth"/>
</dbReference>
<comment type="similarity">
    <text evidence="3 16">Belongs to the class-I aminoacyl-tRNA synthetase family. MetG type 1 subfamily.</text>
</comment>
<dbReference type="NCBIfam" id="NF001100">
    <property type="entry name" value="PRK00133.1"/>
    <property type="match status" value="1"/>
</dbReference>
<keyword evidence="14 16" id="KW-0030">Aminoacyl-tRNA synthetase</keyword>
<dbReference type="PROSITE" id="PS00178">
    <property type="entry name" value="AA_TRNA_LIGASE_I"/>
    <property type="match status" value="1"/>
</dbReference>
<feature type="binding site" evidence="16">
    <location>
        <position position="148"/>
    </location>
    <ligand>
        <name>Zn(2+)</name>
        <dbReference type="ChEBI" id="CHEBI:29105"/>
    </ligand>
</feature>
<dbReference type="EC" id="6.1.1.10" evidence="16"/>
<dbReference type="NCBIfam" id="TIGR00399">
    <property type="entry name" value="metG_C_term"/>
    <property type="match status" value="1"/>
</dbReference>
<protein>
    <recommendedName>
        <fullName evidence="16">Methionine--tRNA ligase</fullName>
        <ecNumber evidence="16">6.1.1.10</ecNumber>
    </recommendedName>
    <alternativeName>
        <fullName evidence="16">Methionyl-tRNA synthetase</fullName>
        <shortName evidence="16">MetRS</shortName>
    </alternativeName>
</protein>
<comment type="subcellular location">
    <subcellularLocation>
        <location evidence="2 16">Cytoplasm</location>
    </subcellularLocation>
</comment>
<proteinExistence type="inferred from homology"/>
<evidence type="ECO:0000256" key="9">
    <source>
        <dbReference type="ARBA" id="ARBA00022741"/>
    </source>
</evidence>
<sequence length="673" mass="75528">MPSKRQILVTNALPYANAALHLGHVLEYTQTDVWVRFQRMRGHECYYLSADDAHGTAIMLKADEKGISAEQHIADMRAIHEADFKDFLISVDNYHTTHSEENREFSELIYKRLNANGHIAKREITQAFDPEKNLFLADRYIKGTCPKCKTEDQYGDNCEACGATYSPIDLINPVSAISGATPIEKASTHYFFKLPEFTQFLQEWTRSGAVQEEVANKLGEWLDSGLQEWDISRDAPYFGFEIPGAPGKYFYVWLDAPIGYMASFKNLCDREGMDFDHYWKADSTTELYHFIGKDIVNFHALFWPAMLSSAQFRTPTKICVHGFVTVNGKKMSKSRGTFINARCYLDHLDPDYLRYYYASKLSGSVEDIDLNLEDFQQKVNSDLVGKVVNIASRCAKFIANGNDGVLSTNVDNPELWAQVSGAAESIANHYENRDFSKAIREIMAQADAANEYIAAKEPWKLNKQEGMQQQVQDICSQGINMFRVLMTYLKPVVPAMTVAAEEFLNDTLSWESAAQPLLGHQLKPFKPLMIRIEKDKVDAMIDASKEETALAVAKPLEGPLADEPIAAEINFDEFAKVDLRVARIVTASHVEGADKLLQLILDLGGETRQVFSGIKSSYKPEDLEGRLTVMVANLAPRKMRFGMSEGMVLAAADNKGIYLLEPDSGAQPGQRVS</sequence>
<evidence type="ECO:0000256" key="15">
    <source>
        <dbReference type="ARBA" id="ARBA00047364"/>
    </source>
</evidence>
<evidence type="ECO:0000256" key="7">
    <source>
        <dbReference type="ARBA" id="ARBA00022598"/>
    </source>
</evidence>
<dbReference type="InterPro" id="IPR033911">
    <property type="entry name" value="MetRS_core"/>
</dbReference>
<dbReference type="InterPro" id="IPR041872">
    <property type="entry name" value="Anticodon_Met"/>
</dbReference>
<evidence type="ECO:0000313" key="18">
    <source>
        <dbReference type="EMBL" id="UVW34746.1"/>
    </source>
</evidence>
<dbReference type="InterPro" id="IPR012340">
    <property type="entry name" value="NA-bd_OB-fold"/>
</dbReference>
<feature type="short sequence motif" description="'KMSKS' region" evidence="16">
    <location>
        <begin position="330"/>
        <end position="334"/>
    </location>
</feature>
<reference evidence="18" key="1">
    <citation type="submission" date="2022-08" db="EMBL/GenBank/DDBJ databases">
        <title>Catabolic pathway analysis in culturable SAR92 clade bacteria reveals their overlooked roles in DMSP degradation in coastal seas.</title>
        <authorList>
            <person name="He X."/>
            <person name="Zhang X."/>
            <person name="Zhang Y."/>
        </authorList>
    </citation>
    <scope>NUCLEOTIDE SEQUENCE</scope>
    <source>
        <strain evidence="18">H455</strain>
    </source>
</reference>
<evidence type="ECO:0000256" key="10">
    <source>
        <dbReference type="ARBA" id="ARBA00022833"/>
    </source>
</evidence>
<dbReference type="InterPro" id="IPR001412">
    <property type="entry name" value="aa-tRNA-synth_I_CS"/>
</dbReference>
<evidence type="ECO:0000256" key="6">
    <source>
        <dbReference type="ARBA" id="ARBA00022555"/>
    </source>
</evidence>
<dbReference type="Gene3D" id="2.20.28.20">
    <property type="entry name" value="Methionyl-tRNA synthetase, Zn-domain"/>
    <property type="match status" value="1"/>
</dbReference>
<dbReference type="InterPro" id="IPR004495">
    <property type="entry name" value="Met-tRNA-synth_bsu_C"/>
</dbReference>
<dbReference type="Pfam" id="PF01588">
    <property type="entry name" value="tRNA_bind"/>
    <property type="match status" value="1"/>
</dbReference>
<comment type="function">
    <text evidence="1 16">Is required not only for elongation of protein synthesis but also for the initiation of all mRNA translation through initiator tRNA(fMet) aminoacylation.</text>
</comment>
<dbReference type="CDD" id="cd02800">
    <property type="entry name" value="tRNA_bind_EcMetRS_like"/>
    <property type="match status" value="1"/>
</dbReference>
<dbReference type="InterPro" id="IPR023458">
    <property type="entry name" value="Met-tRNA_ligase_1"/>
</dbReference>
<dbReference type="Proteomes" id="UP001059934">
    <property type="component" value="Chromosome"/>
</dbReference>
<evidence type="ECO:0000256" key="12">
    <source>
        <dbReference type="ARBA" id="ARBA00022884"/>
    </source>
</evidence>
<dbReference type="PANTHER" id="PTHR45765:SF1">
    <property type="entry name" value="METHIONINE--TRNA LIGASE, CYTOPLASMIC"/>
    <property type="match status" value="1"/>
</dbReference>
<evidence type="ECO:0000256" key="4">
    <source>
        <dbReference type="ARBA" id="ARBA00011738"/>
    </source>
</evidence>
<gene>
    <name evidence="16 18" type="primary">metG</name>
    <name evidence="18" type="ORF">NYF23_12125</name>
</gene>
<dbReference type="InterPro" id="IPR014729">
    <property type="entry name" value="Rossmann-like_a/b/a_fold"/>
</dbReference>
<dbReference type="HAMAP" id="MF_00098">
    <property type="entry name" value="Met_tRNA_synth_type1"/>
    <property type="match status" value="1"/>
</dbReference>
<keyword evidence="9 16" id="KW-0547">Nucleotide-binding</keyword>
<evidence type="ECO:0000256" key="5">
    <source>
        <dbReference type="ARBA" id="ARBA00022490"/>
    </source>
</evidence>
<dbReference type="PROSITE" id="PS50886">
    <property type="entry name" value="TRBD"/>
    <property type="match status" value="1"/>
</dbReference>
<feature type="binding site" evidence="16">
    <location>
        <position position="158"/>
    </location>
    <ligand>
        <name>Zn(2+)</name>
        <dbReference type="ChEBI" id="CHEBI:29105"/>
    </ligand>
</feature>
<feature type="binding site" evidence="16">
    <location>
        <position position="333"/>
    </location>
    <ligand>
        <name>ATP</name>
        <dbReference type="ChEBI" id="CHEBI:30616"/>
    </ligand>
</feature>
<comment type="cofactor">
    <cofactor evidence="16">
        <name>Zn(2+)</name>
        <dbReference type="ChEBI" id="CHEBI:29105"/>
    </cofactor>
    <text evidence="16">Binds 1 zinc ion per subunit.</text>
</comment>
<evidence type="ECO:0000256" key="11">
    <source>
        <dbReference type="ARBA" id="ARBA00022840"/>
    </source>
</evidence>
<dbReference type="InterPro" id="IPR002547">
    <property type="entry name" value="tRNA-bd_dom"/>
</dbReference>
<keyword evidence="7 16" id="KW-0436">Ligase</keyword>
<evidence type="ECO:0000256" key="1">
    <source>
        <dbReference type="ARBA" id="ARBA00003314"/>
    </source>
</evidence>
<dbReference type="NCBIfam" id="TIGR00398">
    <property type="entry name" value="metG"/>
    <property type="match status" value="1"/>
</dbReference>
<dbReference type="InterPro" id="IPR009080">
    <property type="entry name" value="tRNAsynth_Ia_anticodon-bd"/>
</dbReference>
<evidence type="ECO:0000313" key="19">
    <source>
        <dbReference type="Proteomes" id="UP001059934"/>
    </source>
</evidence>
<keyword evidence="8 16" id="KW-0479">Metal-binding</keyword>
<accession>A0ABY5TNS3</accession>
<keyword evidence="5 16" id="KW-0963">Cytoplasm</keyword>
<feature type="domain" description="TRNA-binding" evidence="17">
    <location>
        <begin position="573"/>
        <end position="673"/>
    </location>
</feature>
<dbReference type="Pfam" id="PF19303">
    <property type="entry name" value="Anticodon_3"/>
    <property type="match status" value="1"/>
</dbReference>
<dbReference type="CDD" id="cd07957">
    <property type="entry name" value="Anticodon_Ia_Met"/>
    <property type="match status" value="1"/>
</dbReference>
<dbReference type="Gene3D" id="2.40.50.140">
    <property type="entry name" value="Nucleic acid-binding proteins"/>
    <property type="match status" value="1"/>
</dbReference>
<evidence type="ECO:0000256" key="8">
    <source>
        <dbReference type="ARBA" id="ARBA00022723"/>
    </source>
</evidence>
<evidence type="ECO:0000256" key="16">
    <source>
        <dbReference type="HAMAP-Rule" id="MF_00098"/>
    </source>
</evidence>
<dbReference type="PANTHER" id="PTHR45765">
    <property type="entry name" value="METHIONINE--TRNA LIGASE"/>
    <property type="match status" value="1"/>
</dbReference>
<dbReference type="PRINTS" id="PR01041">
    <property type="entry name" value="TRNASYNTHMET"/>
</dbReference>
<feature type="binding site" evidence="16">
    <location>
        <position position="145"/>
    </location>
    <ligand>
        <name>Zn(2+)</name>
        <dbReference type="ChEBI" id="CHEBI:29105"/>
    </ligand>
</feature>
<evidence type="ECO:0000256" key="2">
    <source>
        <dbReference type="ARBA" id="ARBA00004496"/>
    </source>
</evidence>
<keyword evidence="12 16" id="KW-0694">RNA-binding</keyword>
<dbReference type="Gene3D" id="1.10.730.10">
    <property type="entry name" value="Isoleucyl-tRNA Synthetase, Domain 1"/>
    <property type="match status" value="1"/>
</dbReference>
<dbReference type="InterPro" id="IPR029038">
    <property type="entry name" value="MetRS_Zn"/>
</dbReference>
<keyword evidence="19" id="KW-1185">Reference proteome</keyword>
<comment type="subunit">
    <text evidence="4 16">Homodimer.</text>
</comment>
<evidence type="ECO:0000256" key="13">
    <source>
        <dbReference type="ARBA" id="ARBA00022917"/>
    </source>
</evidence>
<dbReference type="Gene3D" id="3.40.50.620">
    <property type="entry name" value="HUPs"/>
    <property type="match status" value="1"/>
</dbReference>
<name>A0ABY5TNS3_9GAMM</name>
<dbReference type="SUPFAM" id="SSF57770">
    <property type="entry name" value="Methionyl-tRNA synthetase (MetRS), Zn-domain"/>
    <property type="match status" value="1"/>
</dbReference>
<evidence type="ECO:0000259" key="17">
    <source>
        <dbReference type="PROSITE" id="PS50886"/>
    </source>
</evidence>
<dbReference type="GO" id="GO:0004825">
    <property type="term" value="F:methionine-tRNA ligase activity"/>
    <property type="evidence" value="ECO:0007669"/>
    <property type="project" value="UniProtKB-EC"/>
</dbReference>
<dbReference type="SUPFAM" id="SSF50249">
    <property type="entry name" value="Nucleic acid-binding proteins"/>
    <property type="match status" value="1"/>
</dbReference>
<keyword evidence="13 16" id="KW-0648">Protein biosynthesis</keyword>
<dbReference type="CDD" id="cd00814">
    <property type="entry name" value="MetRS_core"/>
    <property type="match status" value="1"/>
</dbReference>
<feature type="binding site" evidence="16">
    <location>
        <position position="161"/>
    </location>
    <ligand>
        <name>Zn(2+)</name>
        <dbReference type="ChEBI" id="CHEBI:29105"/>
    </ligand>
</feature>
<dbReference type="EMBL" id="CP103416">
    <property type="protein sequence ID" value="UVW34746.1"/>
    <property type="molecule type" value="Genomic_DNA"/>
</dbReference>
<dbReference type="Pfam" id="PF09334">
    <property type="entry name" value="tRNA-synt_1g"/>
    <property type="match status" value="1"/>
</dbReference>
<keyword evidence="6 16" id="KW-0820">tRNA-binding</keyword>
<evidence type="ECO:0000256" key="3">
    <source>
        <dbReference type="ARBA" id="ARBA00008258"/>
    </source>
</evidence>
<evidence type="ECO:0000256" key="14">
    <source>
        <dbReference type="ARBA" id="ARBA00023146"/>
    </source>
</evidence>
<dbReference type="InterPro" id="IPR014758">
    <property type="entry name" value="Met-tRNA_synth"/>
</dbReference>
<organism evidence="18 19">
    <name type="scientific">SAR92 clade bacterium H455</name>
    <dbReference type="NCBI Taxonomy" id="2974818"/>
    <lineage>
        <taxon>Bacteria</taxon>
        <taxon>Pseudomonadati</taxon>
        <taxon>Pseudomonadota</taxon>
        <taxon>Gammaproteobacteria</taxon>
        <taxon>Cellvibrionales</taxon>
        <taxon>Porticoccaceae</taxon>
        <taxon>SAR92 clade</taxon>
    </lineage>
</organism>
<keyword evidence="10 16" id="KW-0862">Zinc</keyword>
<feature type="short sequence motif" description="'HIGH' region" evidence="16">
    <location>
        <begin position="14"/>
        <end position="24"/>
    </location>
</feature>